<keyword evidence="3" id="KW-0804">Transcription</keyword>
<evidence type="ECO:0000256" key="2">
    <source>
        <dbReference type="ARBA" id="ARBA00023125"/>
    </source>
</evidence>
<name>A0ABY9F9N6_9PSED</name>
<evidence type="ECO:0000256" key="1">
    <source>
        <dbReference type="ARBA" id="ARBA00023015"/>
    </source>
</evidence>
<accession>A0ABY9F9N6</accession>
<dbReference type="CDD" id="cd06170">
    <property type="entry name" value="LuxR_C_like"/>
    <property type="match status" value="1"/>
</dbReference>
<dbReference type="Pfam" id="PF00196">
    <property type="entry name" value="GerE"/>
    <property type="match status" value="1"/>
</dbReference>
<dbReference type="SUPFAM" id="SSF46894">
    <property type="entry name" value="C-terminal effector domain of the bipartite response regulators"/>
    <property type="match status" value="1"/>
</dbReference>
<proteinExistence type="predicted"/>
<dbReference type="Gene3D" id="1.10.10.10">
    <property type="entry name" value="Winged helix-like DNA-binding domain superfamily/Winged helix DNA-binding domain"/>
    <property type="match status" value="1"/>
</dbReference>
<feature type="region of interest" description="Disordered" evidence="4">
    <location>
        <begin position="1"/>
        <end position="20"/>
    </location>
</feature>
<dbReference type="PANTHER" id="PTHR44688:SF16">
    <property type="entry name" value="DNA-BINDING TRANSCRIPTIONAL ACTIVATOR DEVR_DOSR"/>
    <property type="match status" value="1"/>
</dbReference>
<keyword evidence="7" id="KW-1185">Reference proteome</keyword>
<dbReference type="InterPro" id="IPR036388">
    <property type="entry name" value="WH-like_DNA-bd_sf"/>
</dbReference>
<dbReference type="PROSITE" id="PS50043">
    <property type="entry name" value="HTH_LUXR_2"/>
    <property type="match status" value="1"/>
</dbReference>
<dbReference type="PANTHER" id="PTHR44688">
    <property type="entry name" value="DNA-BINDING TRANSCRIPTIONAL ACTIVATOR DEVR_DOSR"/>
    <property type="match status" value="1"/>
</dbReference>
<evidence type="ECO:0000259" key="5">
    <source>
        <dbReference type="PROSITE" id="PS50043"/>
    </source>
</evidence>
<evidence type="ECO:0000313" key="7">
    <source>
        <dbReference type="Proteomes" id="UP001224838"/>
    </source>
</evidence>
<dbReference type="InterPro" id="IPR000792">
    <property type="entry name" value="Tscrpt_reg_LuxR_C"/>
</dbReference>
<evidence type="ECO:0000256" key="3">
    <source>
        <dbReference type="ARBA" id="ARBA00023163"/>
    </source>
</evidence>
<gene>
    <name evidence="6" type="ORF">PSH92_20945</name>
</gene>
<feature type="domain" description="HTH luxR-type" evidence="5">
    <location>
        <begin position="22"/>
        <end position="87"/>
    </location>
</feature>
<reference evidence="6 7" key="1">
    <citation type="submission" date="2023-02" db="EMBL/GenBank/DDBJ databases">
        <title>Evolution of Hrp T3SS in non-pathogenic Pseudomonas fluorescens.</title>
        <authorList>
            <person name="Liao K."/>
            <person name="Wei H."/>
            <person name="Gu Y."/>
        </authorList>
    </citation>
    <scope>NUCLEOTIDE SEQUENCE [LARGE SCALE GENOMIC DNA]</scope>
    <source>
        <strain evidence="6 7">FP2034</strain>
    </source>
</reference>
<protein>
    <submittedName>
        <fullName evidence="6">LuxR family transcriptional regulator</fullName>
    </submittedName>
</protein>
<keyword evidence="1" id="KW-0805">Transcription regulation</keyword>
<sequence>MYRTDPITRPSSARGNFQHEDSQSVAVKLTRKETEVLQWSAAGKSSWEISQIINCSEAGVNYHFCNIRRKFGVNSRWTAALKALELGLIDKPYVKGNADWLI</sequence>
<evidence type="ECO:0000256" key="4">
    <source>
        <dbReference type="SAM" id="MobiDB-lite"/>
    </source>
</evidence>
<dbReference type="InterPro" id="IPR016032">
    <property type="entry name" value="Sig_transdc_resp-reg_C-effctor"/>
</dbReference>
<keyword evidence="2" id="KW-0238">DNA-binding</keyword>
<dbReference type="RefSeq" id="WP_305468062.1">
    <property type="nucleotide sequence ID" value="NZ_CP117451.1"/>
</dbReference>
<organism evidence="6 7">
    <name type="scientific">Pseudomonas beijingensis</name>
    <dbReference type="NCBI Taxonomy" id="2954101"/>
    <lineage>
        <taxon>Bacteria</taxon>
        <taxon>Pseudomonadati</taxon>
        <taxon>Pseudomonadota</taxon>
        <taxon>Gammaproteobacteria</taxon>
        <taxon>Pseudomonadales</taxon>
        <taxon>Pseudomonadaceae</taxon>
        <taxon>Pseudomonas</taxon>
    </lineage>
</organism>
<dbReference type="SMART" id="SM00421">
    <property type="entry name" value="HTH_LUXR"/>
    <property type="match status" value="1"/>
</dbReference>
<dbReference type="Proteomes" id="UP001224838">
    <property type="component" value="Chromosome"/>
</dbReference>
<evidence type="ECO:0000313" key="6">
    <source>
        <dbReference type="EMBL" id="WLG99809.1"/>
    </source>
</evidence>
<dbReference type="EMBL" id="CP117451">
    <property type="protein sequence ID" value="WLG99809.1"/>
    <property type="molecule type" value="Genomic_DNA"/>
</dbReference>
<dbReference type="PRINTS" id="PR00038">
    <property type="entry name" value="HTHLUXR"/>
</dbReference>